<evidence type="ECO:0000256" key="1">
    <source>
        <dbReference type="ARBA" id="ARBA00004651"/>
    </source>
</evidence>
<feature type="transmembrane region" description="Helical" evidence="6">
    <location>
        <begin position="46"/>
        <end position="68"/>
    </location>
</feature>
<dbReference type="PANTHER" id="PTHR30250:SF11">
    <property type="entry name" value="O-ANTIGEN TRANSPORTER-RELATED"/>
    <property type="match status" value="1"/>
</dbReference>
<feature type="transmembrane region" description="Helical" evidence="6">
    <location>
        <begin position="254"/>
        <end position="271"/>
    </location>
</feature>
<evidence type="ECO:0000256" key="4">
    <source>
        <dbReference type="ARBA" id="ARBA00022989"/>
    </source>
</evidence>
<accession>A0ABR7ITI1</accession>
<feature type="transmembrane region" description="Helical" evidence="6">
    <location>
        <begin position="433"/>
        <end position="453"/>
    </location>
</feature>
<gene>
    <name evidence="7" type="ORF">H8Z77_10520</name>
</gene>
<dbReference type="RefSeq" id="WP_069986947.1">
    <property type="nucleotide sequence ID" value="NZ_JACOQK010000001.1"/>
</dbReference>
<evidence type="ECO:0000256" key="3">
    <source>
        <dbReference type="ARBA" id="ARBA00022692"/>
    </source>
</evidence>
<sequence>MGRFLKTFGLYFIGNTASRLMSFLVMPFITQHVSNEDSGYFATVEALVNIVVIMLFISAWSGILRYLLDKDYDSRRMKRKVITAGYTIEIISLVIFTVGFIIVNFFAPIREAGFVYFFCVAYMLHQNVAFTVRGLGYNKLYVCSGILGSIVSFSTNLILVLVFHWGSAALILAAALSYFVPALFMEFFARTLKKVRLRDLDWSVVKTMARYCFPYSLNQGAYWITNRANTQIITIMMGLAATGVFYWANKFTSIIQLVVMVFNLAWQEMTFSMSHDADRAKKYNLMLKNFLLFVSCGLLFLVPVTRIVFPIFVRNGSQAGLAIIPLAYLGAFMDSLANFLGSVMCAEQRMKSQLTSTVVGAIITVVVMFGTIPIIGFQAAPLATILCFLAVVIMRTINLRDVVKLNYQMGYLVHYGLMFALASLVFFKGSILMNVIFAVVVAVYCIIVLRGIIKDFVKMILKKVRS</sequence>
<feature type="transmembrane region" description="Helical" evidence="6">
    <location>
        <begin position="140"/>
        <end position="163"/>
    </location>
</feature>
<dbReference type="EMBL" id="JACOQK010000001">
    <property type="protein sequence ID" value="MBC5788438.1"/>
    <property type="molecule type" value="Genomic_DNA"/>
</dbReference>
<feature type="transmembrane region" description="Helical" evidence="6">
    <location>
        <begin position="353"/>
        <end position="372"/>
    </location>
</feature>
<keyword evidence="3 6" id="KW-0812">Transmembrane</keyword>
<dbReference type="InterPro" id="IPR050833">
    <property type="entry name" value="Poly_Biosynth_Transport"/>
</dbReference>
<name>A0ABR7ITI1_9CLOT</name>
<reference evidence="7 8" key="1">
    <citation type="submission" date="2020-08" db="EMBL/GenBank/DDBJ databases">
        <title>Genome public.</title>
        <authorList>
            <person name="Liu C."/>
            <person name="Sun Q."/>
        </authorList>
    </citation>
    <scope>NUCLEOTIDE SEQUENCE [LARGE SCALE GENOMIC DNA]</scope>
    <source>
        <strain evidence="7 8">NSJ-27</strain>
    </source>
</reference>
<feature type="transmembrane region" description="Helical" evidence="6">
    <location>
        <begin position="113"/>
        <end position="133"/>
    </location>
</feature>
<dbReference type="Proteomes" id="UP000649151">
    <property type="component" value="Unassembled WGS sequence"/>
</dbReference>
<feature type="transmembrane region" description="Helical" evidence="6">
    <location>
        <begin position="169"/>
        <end position="189"/>
    </location>
</feature>
<feature type="transmembrane region" description="Helical" evidence="6">
    <location>
        <begin position="378"/>
        <end position="397"/>
    </location>
</feature>
<organism evidence="7 8">
    <name type="scientific">Clostridium facile</name>
    <dbReference type="NCBI Taxonomy" id="2763035"/>
    <lineage>
        <taxon>Bacteria</taxon>
        <taxon>Bacillati</taxon>
        <taxon>Bacillota</taxon>
        <taxon>Clostridia</taxon>
        <taxon>Eubacteriales</taxon>
        <taxon>Clostridiaceae</taxon>
        <taxon>Clostridium</taxon>
    </lineage>
</organism>
<evidence type="ECO:0000313" key="7">
    <source>
        <dbReference type="EMBL" id="MBC5788438.1"/>
    </source>
</evidence>
<feature type="transmembrane region" description="Helical" evidence="6">
    <location>
        <begin position="319"/>
        <end position="341"/>
    </location>
</feature>
<evidence type="ECO:0000313" key="8">
    <source>
        <dbReference type="Proteomes" id="UP000649151"/>
    </source>
</evidence>
<comment type="subcellular location">
    <subcellularLocation>
        <location evidence="1">Cell membrane</location>
        <topology evidence="1">Multi-pass membrane protein</topology>
    </subcellularLocation>
</comment>
<evidence type="ECO:0000256" key="6">
    <source>
        <dbReference type="SAM" id="Phobius"/>
    </source>
</evidence>
<keyword evidence="2" id="KW-1003">Cell membrane</keyword>
<evidence type="ECO:0000256" key="5">
    <source>
        <dbReference type="ARBA" id="ARBA00023136"/>
    </source>
</evidence>
<proteinExistence type="predicted"/>
<keyword evidence="4 6" id="KW-1133">Transmembrane helix</keyword>
<feature type="transmembrane region" description="Helical" evidence="6">
    <location>
        <begin position="88"/>
        <end position="107"/>
    </location>
</feature>
<protein>
    <submittedName>
        <fullName evidence="7">Lipopolysaccharide biosynthesis protein</fullName>
    </submittedName>
</protein>
<keyword evidence="5 6" id="KW-0472">Membrane</keyword>
<dbReference type="PANTHER" id="PTHR30250">
    <property type="entry name" value="PST FAMILY PREDICTED COLANIC ACID TRANSPORTER"/>
    <property type="match status" value="1"/>
</dbReference>
<feature type="transmembrane region" description="Helical" evidence="6">
    <location>
        <begin position="7"/>
        <end position="26"/>
    </location>
</feature>
<comment type="caution">
    <text evidence="7">The sequence shown here is derived from an EMBL/GenBank/DDBJ whole genome shotgun (WGS) entry which is preliminary data.</text>
</comment>
<feature type="transmembrane region" description="Helical" evidence="6">
    <location>
        <begin position="291"/>
        <end position="313"/>
    </location>
</feature>
<feature type="transmembrane region" description="Helical" evidence="6">
    <location>
        <begin position="409"/>
        <end position="427"/>
    </location>
</feature>
<keyword evidence="8" id="KW-1185">Reference proteome</keyword>
<evidence type="ECO:0000256" key="2">
    <source>
        <dbReference type="ARBA" id="ARBA00022475"/>
    </source>
</evidence>